<evidence type="ECO:0000313" key="2">
    <source>
        <dbReference type="Ensembl" id="ENSMPUP00000004009.1"/>
    </source>
</evidence>
<feature type="transmembrane region" description="Helical" evidence="1">
    <location>
        <begin position="54"/>
        <end position="75"/>
    </location>
</feature>
<dbReference type="AlphaFoldDB" id="M3XY58"/>
<keyword evidence="1" id="KW-0812">Transmembrane</keyword>
<evidence type="ECO:0000256" key="1">
    <source>
        <dbReference type="SAM" id="Phobius"/>
    </source>
</evidence>
<sequence length="109" mass="11828">LHSITAPWVSWHLCDGSPPGVLGLFTVFSTTDIVTGISLTCITLCVCRSTCAPLFAWVVGSQISGWLLLAGLPWLTYSGRCESSHSHMASITACVIKLWWRRQAFGANC</sequence>
<reference evidence="2" key="1">
    <citation type="submission" date="2024-06" db="UniProtKB">
        <authorList>
            <consortium name="Ensembl"/>
        </authorList>
    </citation>
    <scope>IDENTIFICATION</scope>
</reference>
<protein>
    <submittedName>
        <fullName evidence="2">Uncharacterized protein</fullName>
    </submittedName>
</protein>
<keyword evidence="1" id="KW-0472">Membrane</keyword>
<dbReference type="Ensembl" id="ENSMPUT00000004082.1">
    <property type="protein sequence ID" value="ENSMPUP00000004009.1"/>
    <property type="gene ID" value="ENSMPUG00000004043.1"/>
</dbReference>
<dbReference type="EMBL" id="AEYP01093556">
    <property type="status" value="NOT_ANNOTATED_CDS"/>
    <property type="molecule type" value="Genomic_DNA"/>
</dbReference>
<accession>M3XY58</accession>
<feature type="transmembrane region" description="Helical" evidence="1">
    <location>
        <begin position="20"/>
        <end position="47"/>
    </location>
</feature>
<dbReference type="HOGENOM" id="CLU_2183078_0_0_1"/>
<organism evidence="2">
    <name type="scientific">Mustela putorius furo</name>
    <name type="common">European domestic ferret</name>
    <name type="synonym">Mustela furo</name>
    <dbReference type="NCBI Taxonomy" id="9669"/>
    <lineage>
        <taxon>Eukaryota</taxon>
        <taxon>Metazoa</taxon>
        <taxon>Chordata</taxon>
        <taxon>Craniata</taxon>
        <taxon>Vertebrata</taxon>
        <taxon>Euteleostomi</taxon>
        <taxon>Mammalia</taxon>
        <taxon>Eutheria</taxon>
        <taxon>Laurasiatheria</taxon>
        <taxon>Carnivora</taxon>
        <taxon>Caniformia</taxon>
        <taxon>Musteloidea</taxon>
        <taxon>Mustelidae</taxon>
        <taxon>Mustelinae</taxon>
        <taxon>Mustela</taxon>
    </lineage>
</organism>
<proteinExistence type="predicted"/>
<keyword evidence="1" id="KW-1133">Transmembrane helix</keyword>
<dbReference type="InParanoid" id="M3XY58"/>
<name>M3XY58_MUSPF</name>